<evidence type="ECO:0000313" key="1">
    <source>
        <dbReference type="EMBL" id="KAG7292893.1"/>
    </source>
</evidence>
<gene>
    <name evidence="1" type="ORF">NEMBOFW57_002938</name>
</gene>
<comment type="caution">
    <text evidence="1">The sequence shown here is derived from an EMBL/GenBank/DDBJ whole genome shotgun (WGS) entry which is preliminary data.</text>
</comment>
<dbReference type="Proteomes" id="UP001197093">
    <property type="component" value="Unassembled WGS sequence"/>
</dbReference>
<name>A0AAD4I582_9PEZI</name>
<keyword evidence="2" id="KW-1185">Reference proteome</keyword>
<proteinExistence type="predicted"/>
<organism evidence="1 2">
    <name type="scientific">Staphylotrichum longicolle</name>
    <dbReference type="NCBI Taxonomy" id="669026"/>
    <lineage>
        <taxon>Eukaryota</taxon>
        <taxon>Fungi</taxon>
        <taxon>Dikarya</taxon>
        <taxon>Ascomycota</taxon>
        <taxon>Pezizomycotina</taxon>
        <taxon>Sordariomycetes</taxon>
        <taxon>Sordariomycetidae</taxon>
        <taxon>Sordariales</taxon>
        <taxon>Chaetomiaceae</taxon>
        <taxon>Staphylotrichum</taxon>
    </lineage>
</organism>
<accession>A0AAD4I582</accession>
<dbReference type="EMBL" id="JAHCVI010000001">
    <property type="protein sequence ID" value="KAG7292893.1"/>
    <property type="molecule type" value="Genomic_DNA"/>
</dbReference>
<evidence type="ECO:0000313" key="2">
    <source>
        <dbReference type="Proteomes" id="UP001197093"/>
    </source>
</evidence>
<sequence>MATQMRSIADIRAWQKAWLPKMGGWLSTTWSSAEGFFNLKLAPTLEELCWDAVNDDGDDDWTLCFGEDEDEDEDEDESLVQGQQLVNSGRYLGV</sequence>
<reference evidence="1" key="1">
    <citation type="submission" date="2023-02" db="EMBL/GenBank/DDBJ databases">
        <authorList>
            <person name="Palmer J.M."/>
        </authorList>
    </citation>
    <scope>NUCLEOTIDE SEQUENCE</scope>
    <source>
        <strain evidence="1">FW57</strain>
    </source>
</reference>
<dbReference type="AlphaFoldDB" id="A0AAD4I582"/>
<protein>
    <submittedName>
        <fullName evidence="1">Uncharacterized protein</fullName>
    </submittedName>
</protein>